<dbReference type="EMBL" id="JACJSG010000087">
    <property type="protein sequence ID" value="MBD2505432.1"/>
    <property type="molecule type" value="Genomic_DNA"/>
</dbReference>
<comment type="caution">
    <text evidence="3">The sequence shown here is derived from an EMBL/GenBank/DDBJ whole genome shotgun (WGS) entry which is preliminary data.</text>
</comment>
<gene>
    <name evidence="3" type="ORF">H6G83_33370</name>
</gene>
<dbReference type="InterPro" id="IPR019734">
    <property type="entry name" value="TPR_rpt"/>
</dbReference>
<name>A0ABR8DGW3_9NOST</name>
<protein>
    <submittedName>
        <fullName evidence="3">Tetratricopeptide repeat protein</fullName>
    </submittedName>
</protein>
<evidence type="ECO:0000256" key="1">
    <source>
        <dbReference type="ARBA" id="ARBA00022737"/>
    </source>
</evidence>
<keyword evidence="2" id="KW-0802">TPR repeat</keyword>
<dbReference type="SMART" id="SM00028">
    <property type="entry name" value="TPR"/>
    <property type="match status" value="4"/>
</dbReference>
<accession>A0ABR8DGW3</accession>
<evidence type="ECO:0000256" key="2">
    <source>
        <dbReference type="ARBA" id="ARBA00022803"/>
    </source>
</evidence>
<evidence type="ECO:0000313" key="4">
    <source>
        <dbReference type="Proteomes" id="UP000661112"/>
    </source>
</evidence>
<sequence length="342" mass="38566">MKNLRTFRAESVNSVIYTLSAVLLLGSSIPLVVAQIPDSQLSEDCKMQIPANPYSVKDFLAMGHYQQDCRQDLQAAVSAFTQAIRLNPQAEEPYYHRANAYAAMENYQAAVADYTQVIKKNTGRLGLTSSAYWNRARAYEKLGEKTKAISDLTQLIANNRHPNPDEYFLRANLNKDLGYTQSAIADYKVAEKLLQQYLDGIFGTGHMDDRNQQMLTQVRNELANLGVAVTIPKTTTGSILRTIANTEVERALNLARLQSQNPVIQHFDTQLEDLYKQLATTQPQVDQAVVKNLISNAAYEKIDTLKTERSQLLAKYTLDSPYITVIDNQTSQLEYLIERNKF</sequence>
<evidence type="ECO:0000313" key="3">
    <source>
        <dbReference type="EMBL" id="MBD2505432.1"/>
    </source>
</evidence>
<dbReference type="Proteomes" id="UP000661112">
    <property type="component" value="Unassembled WGS sequence"/>
</dbReference>
<dbReference type="InterPro" id="IPR011990">
    <property type="entry name" value="TPR-like_helical_dom_sf"/>
</dbReference>
<dbReference type="Pfam" id="PF13432">
    <property type="entry name" value="TPR_16"/>
    <property type="match status" value="1"/>
</dbReference>
<dbReference type="SUPFAM" id="SSF48452">
    <property type="entry name" value="TPR-like"/>
    <property type="match status" value="1"/>
</dbReference>
<proteinExistence type="predicted"/>
<dbReference type="PANTHER" id="PTHR44858">
    <property type="entry name" value="TETRATRICOPEPTIDE REPEAT PROTEIN 6"/>
    <property type="match status" value="1"/>
</dbReference>
<keyword evidence="4" id="KW-1185">Reference proteome</keyword>
<dbReference type="PANTHER" id="PTHR44858:SF1">
    <property type="entry name" value="UDP-N-ACETYLGLUCOSAMINE--PEPTIDE N-ACETYLGLUCOSAMINYLTRANSFERASE SPINDLY-RELATED"/>
    <property type="match status" value="1"/>
</dbReference>
<dbReference type="Gene3D" id="1.25.40.10">
    <property type="entry name" value="Tetratricopeptide repeat domain"/>
    <property type="match status" value="2"/>
</dbReference>
<organism evidence="3 4">
    <name type="scientific">Anabaena azotica FACHB-119</name>
    <dbReference type="NCBI Taxonomy" id="947527"/>
    <lineage>
        <taxon>Bacteria</taxon>
        <taxon>Bacillati</taxon>
        <taxon>Cyanobacteriota</taxon>
        <taxon>Cyanophyceae</taxon>
        <taxon>Nostocales</taxon>
        <taxon>Nostocaceae</taxon>
        <taxon>Anabaena</taxon>
        <taxon>Anabaena azotica</taxon>
    </lineage>
</organism>
<reference evidence="3 4" key="1">
    <citation type="journal article" date="2020" name="ISME J.">
        <title>Comparative genomics reveals insights into cyanobacterial evolution and habitat adaptation.</title>
        <authorList>
            <person name="Chen M.Y."/>
            <person name="Teng W.K."/>
            <person name="Zhao L."/>
            <person name="Hu C.X."/>
            <person name="Zhou Y.K."/>
            <person name="Han B.P."/>
            <person name="Song L.R."/>
            <person name="Shu W.S."/>
        </authorList>
    </citation>
    <scope>NUCLEOTIDE SEQUENCE [LARGE SCALE GENOMIC DNA]</scope>
    <source>
        <strain evidence="3 4">FACHB-119</strain>
    </source>
</reference>
<keyword evidence="1" id="KW-0677">Repeat</keyword>
<dbReference type="InterPro" id="IPR050498">
    <property type="entry name" value="Ycf3"/>
</dbReference>